<dbReference type="Proteomes" id="UP000478208">
    <property type="component" value="Unassembled WGS sequence"/>
</dbReference>
<evidence type="ECO:0000313" key="8">
    <source>
        <dbReference type="Proteomes" id="UP000478208"/>
    </source>
</evidence>
<gene>
    <name evidence="7" type="ORF">GN138_12255</name>
</gene>
<reference evidence="7 8" key="1">
    <citation type="submission" date="2019-12" db="EMBL/GenBank/DDBJ databases">
        <authorList>
            <person name="Li J."/>
        </authorList>
    </citation>
    <scope>NUCLEOTIDE SEQUENCE [LARGE SCALE GENOMIC DNA]</scope>
    <source>
        <strain evidence="7 8">HL2-2</strain>
    </source>
</reference>
<feature type="non-terminal residue" evidence="7">
    <location>
        <position position="1"/>
    </location>
</feature>
<name>A0A6L6UA55_9FLAO</name>
<dbReference type="InterPro" id="IPR006664">
    <property type="entry name" value="OMP_bac"/>
</dbReference>
<dbReference type="PANTHER" id="PTHR30329:SF21">
    <property type="entry name" value="LIPOPROTEIN YIAD-RELATED"/>
    <property type="match status" value="1"/>
</dbReference>
<dbReference type="PRINTS" id="PR01021">
    <property type="entry name" value="OMPADOMAIN"/>
</dbReference>
<comment type="subcellular location">
    <subcellularLocation>
        <location evidence="1">Cell outer membrane</location>
    </subcellularLocation>
</comment>
<evidence type="ECO:0000256" key="5">
    <source>
        <dbReference type="SAM" id="MobiDB-lite"/>
    </source>
</evidence>
<dbReference type="PANTHER" id="PTHR30329">
    <property type="entry name" value="STATOR ELEMENT OF FLAGELLAR MOTOR COMPLEX"/>
    <property type="match status" value="1"/>
</dbReference>
<dbReference type="AlphaFoldDB" id="A0A6L6UA55"/>
<accession>A0A6L6UA55</accession>
<dbReference type="Gene3D" id="3.30.1330.60">
    <property type="entry name" value="OmpA-like domain"/>
    <property type="match status" value="1"/>
</dbReference>
<dbReference type="InterPro" id="IPR036737">
    <property type="entry name" value="OmpA-like_sf"/>
</dbReference>
<evidence type="ECO:0000259" key="6">
    <source>
        <dbReference type="PROSITE" id="PS51123"/>
    </source>
</evidence>
<proteinExistence type="predicted"/>
<dbReference type="EMBL" id="WOWS01000004">
    <property type="protein sequence ID" value="MUU79220.1"/>
    <property type="molecule type" value="Genomic_DNA"/>
</dbReference>
<dbReference type="GO" id="GO:0009279">
    <property type="term" value="C:cell outer membrane"/>
    <property type="evidence" value="ECO:0007669"/>
    <property type="project" value="UniProtKB-SubCell"/>
</dbReference>
<feature type="compositionally biased region" description="Basic and acidic residues" evidence="5">
    <location>
        <begin position="149"/>
        <end position="159"/>
    </location>
</feature>
<dbReference type="InterPro" id="IPR050330">
    <property type="entry name" value="Bact_OuterMem_StrucFunc"/>
</dbReference>
<keyword evidence="8" id="KW-1185">Reference proteome</keyword>
<dbReference type="PROSITE" id="PS51123">
    <property type="entry name" value="OMPA_2"/>
    <property type="match status" value="1"/>
</dbReference>
<evidence type="ECO:0000256" key="2">
    <source>
        <dbReference type="ARBA" id="ARBA00023136"/>
    </source>
</evidence>
<keyword evidence="3" id="KW-0998">Cell outer membrane</keyword>
<feature type="region of interest" description="Disordered" evidence="5">
    <location>
        <begin position="127"/>
        <end position="169"/>
    </location>
</feature>
<dbReference type="CDD" id="cd07185">
    <property type="entry name" value="OmpA_C-like"/>
    <property type="match status" value="1"/>
</dbReference>
<organism evidence="7 8">
    <name type="scientific">Winogradskyella endarachnes</name>
    <dbReference type="NCBI Taxonomy" id="2681965"/>
    <lineage>
        <taxon>Bacteria</taxon>
        <taxon>Pseudomonadati</taxon>
        <taxon>Bacteroidota</taxon>
        <taxon>Flavobacteriia</taxon>
        <taxon>Flavobacteriales</taxon>
        <taxon>Flavobacteriaceae</taxon>
        <taxon>Winogradskyella</taxon>
    </lineage>
</organism>
<dbReference type="RefSeq" id="WP_157364286.1">
    <property type="nucleotide sequence ID" value="NZ_WOWS01000004.1"/>
</dbReference>
<evidence type="ECO:0000313" key="7">
    <source>
        <dbReference type="EMBL" id="MUU79220.1"/>
    </source>
</evidence>
<dbReference type="InterPro" id="IPR006665">
    <property type="entry name" value="OmpA-like"/>
</dbReference>
<evidence type="ECO:0000256" key="3">
    <source>
        <dbReference type="ARBA" id="ARBA00023237"/>
    </source>
</evidence>
<evidence type="ECO:0000256" key="4">
    <source>
        <dbReference type="PROSITE-ProRule" id="PRU00473"/>
    </source>
</evidence>
<keyword evidence="2 4" id="KW-0472">Membrane</keyword>
<evidence type="ECO:0000256" key="1">
    <source>
        <dbReference type="ARBA" id="ARBA00004442"/>
    </source>
</evidence>
<dbReference type="SUPFAM" id="SSF103088">
    <property type="entry name" value="OmpA-like"/>
    <property type="match status" value="1"/>
</dbReference>
<feature type="compositionally biased region" description="Basic and acidic residues" evidence="5">
    <location>
        <begin position="127"/>
        <end position="141"/>
    </location>
</feature>
<protein>
    <submittedName>
        <fullName evidence="7">OmpA family protein</fullName>
    </submittedName>
</protein>
<comment type="caution">
    <text evidence="7">The sequence shown here is derived from an EMBL/GenBank/DDBJ whole genome shotgun (WGS) entry which is preliminary data.</text>
</comment>
<sequence length="169" mass="18999">EFIVECDKDTELEVIKEGFESKKVPVKGVNEEENNVQISLDPIEKIIEHAQVVLAPIYFEFDKSNITAQGAFELDKLVQVMNKYPEMVIKATSHTDSRGSESYNANLADRRAKTTVQYVISKGIDESRISGEGKGESEPKVDCSNGCTKEQHAQNRRSEFLIVTDTEQQ</sequence>
<dbReference type="Pfam" id="PF00691">
    <property type="entry name" value="OmpA"/>
    <property type="match status" value="1"/>
</dbReference>
<feature type="domain" description="OmpA-like" evidence="6">
    <location>
        <begin position="46"/>
        <end position="166"/>
    </location>
</feature>